<dbReference type="PANTHER" id="PTHR46010">
    <property type="entry name" value="PROTEIN IWS1 HOMOLOG"/>
    <property type="match status" value="1"/>
</dbReference>
<dbReference type="HOGENOM" id="CLU_887371_0_0_1"/>
<proteinExistence type="predicted"/>
<feature type="region of interest" description="Disordered" evidence="1">
    <location>
        <begin position="88"/>
        <end position="108"/>
    </location>
</feature>
<sequence length="314" mass="35455">MYLFETFGGWCNAVKRLFYQMKDKVRNKLSKRQHEDEASWSTRSWLSLEAQRMSVALQLAAAEEIATELRLTAASEDAAKRSLHAAIFGDDSDSDGDDNLPSLAHPESEKAMLTKLKPRRGKIVRSREALTQEVVELQQQMEAAAERDDDAVALLPEVVTMLNKRHMQEVLIDQGMLTTLAMWLKPMPDGSLVSLQVRTDLLRVLGLLEVDETVLGSLRSSSLGKYARLYSLSTRRSDRLGPFSEPSRNLLLGTSASTRSTRRRPQRTGTRRRRSLRSGRGQSSALPPPSRPRTCRSGAARPRRISRGRRWRAW</sequence>
<protein>
    <submittedName>
        <fullName evidence="2">Uncharacterized protein</fullName>
    </submittedName>
</protein>
<dbReference type="InterPro" id="IPR051037">
    <property type="entry name" value="RNAPII_TF_IWS1"/>
</dbReference>
<dbReference type="AlphaFoldDB" id="A0A0D3JGD9"/>
<organism evidence="2 3">
    <name type="scientific">Emiliania huxleyi (strain CCMP1516)</name>
    <dbReference type="NCBI Taxonomy" id="280463"/>
    <lineage>
        <taxon>Eukaryota</taxon>
        <taxon>Haptista</taxon>
        <taxon>Haptophyta</taxon>
        <taxon>Prymnesiophyceae</taxon>
        <taxon>Isochrysidales</taxon>
        <taxon>Noelaerhabdaceae</taxon>
        <taxon>Emiliania</taxon>
    </lineage>
</organism>
<dbReference type="RefSeq" id="XP_005775003.1">
    <property type="nucleotide sequence ID" value="XM_005774946.1"/>
</dbReference>
<keyword evidence="3" id="KW-1185">Reference proteome</keyword>
<evidence type="ECO:0000256" key="1">
    <source>
        <dbReference type="SAM" id="MobiDB-lite"/>
    </source>
</evidence>
<dbReference type="GO" id="GO:0005634">
    <property type="term" value="C:nucleus"/>
    <property type="evidence" value="ECO:0007669"/>
    <property type="project" value="TreeGrafter"/>
</dbReference>
<evidence type="ECO:0000313" key="3">
    <source>
        <dbReference type="Proteomes" id="UP000013827"/>
    </source>
</evidence>
<reference evidence="2" key="2">
    <citation type="submission" date="2024-10" db="UniProtKB">
        <authorList>
            <consortium name="EnsemblProtists"/>
        </authorList>
    </citation>
    <scope>IDENTIFICATION</scope>
</reference>
<dbReference type="GO" id="GO:0016973">
    <property type="term" value="P:poly(A)+ mRNA export from nucleus"/>
    <property type="evidence" value="ECO:0007669"/>
    <property type="project" value="TreeGrafter"/>
</dbReference>
<dbReference type="KEGG" id="ehx:EMIHUDRAFT_458126"/>
<name>A0A0D3JGD9_EMIH1</name>
<dbReference type="GeneID" id="17268119"/>
<accession>A0A0D3JGD9</accession>
<reference evidence="3" key="1">
    <citation type="journal article" date="2013" name="Nature">
        <title>Pan genome of the phytoplankton Emiliania underpins its global distribution.</title>
        <authorList>
            <person name="Read B.A."/>
            <person name="Kegel J."/>
            <person name="Klute M.J."/>
            <person name="Kuo A."/>
            <person name="Lefebvre S.C."/>
            <person name="Maumus F."/>
            <person name="Mayer C."/>
            <person name="Miller J."/>
            <person name="Monier A."/>
            <person name="Salamov A."/>
            <person name="Young J."/>
            <person name="Aguilar M."/>
            <person name="Claverie J.M."/>
            <person name="Frickenhaus S."/>
            <person name="Gonzalez K."/>
            <person name="Herman E.K."/>
            <person name="Lin Y.C."/>
            <person name="Napier J."/>
            <person name="Ogata H."/>
            <person name="Sarno A.F."/>
            <person name="Shmutz J."/>
            <person name="Schroeder D."/>
            <person name="de Vargas C."/>
            <person name="Verret F."/>
            <person name="von Dassow P."/>
            <person name="Valentin K."/>
            <person name="Van de Peer Y."/>
            <person name="Wheeler G."/>
            <person name="Dacks J.B."/>
            <person name="Delwiche C.F."/>
            <person name="Dyhrman S.T."/>
            <person name="Glockner G."/>
            <person name="John U."/>
            <person name="Richards T."/>
            <person name="Worden A.Z."/>
            <person name="Zhang X."/>
            <person name="Grigoriev I.V."/>
            <person name="Allen A.E."/>
            <person name="Bidle K."/>
            <person name="Borodovsky M."/>
            <person name="Bowler C."/>
            <person name="Brownlee C."/>
            <person name="Cock J.M."/>
            <person name="Elias M."/>
            <person name="Gladyshev V.N."/>
            <person name="Groth M."/>
            <person name="Guda C."/>
            <person name="Hadaegh A."/>
            <person name="Iglesias-Rodriguez M.D."/>
            <person name="Jenkins J."/>
            <person name="Jones B.M."/>
            <person name="Lawson T."/>
            <person name="Leese F."/>
            <person name="Lindquist E."/>
            <person name="Lobanov A."/>
            <person name="Lomsadze A."/>
            <person name="Malik S.B."/>
            <person name="Marsh M.E."/>
            <person name="Mackinder L."/>
            <person name="Mock T."/>
            <person name="Mueller-Roeber B."/>
            <person name="Pagarete A."/>
            <person name="Parker M."/>
            <person name="Probert I."/>
            <person name="Quesneville H."/>
            <person name="Raines C."/>
            <person name="Rensing S.A."/>
            <person name="Riano-Pachon D.M."/>
            <person name="Richier S."/>
            <person name="Rokitta S."/>
            <person name="Shiraiwa Y."/>
            <person name="Soanes D.M."/>
            <person name="van der Giezen M."/>
            <person name="Wahlund T.M."/>
            <person name="Williams B."/>
            <person name="Wilson W."/>
            <person name="Wolfe G."/>
            <person name="Wurch L.L."/>
        </authorList>
    </citation>
    <scope>NUCLEOTIDE SEQUENCE</scope>
</reference>
<dbReference type="InterPro" id="IPR035441">
    <property type="entry name" value="TFIIS/LEDGF_dom_sf"/>
</dbReference>
<feature type="compositionally biased region" description="Low complexity" evidence="1">
    <location>
        <begin position="250"/>
        <end position="259"/>
    </location>
</feature>
<dbReference type="PaxDb" id="2903-EOD22574"/>
<feature type="compositionally biased region" description="Basic residues" evidence="1">
    <location>
        <begin position="260"/>
        <end position="277"/>
    </location>
</feature>
<dbReference type="STRING" id="2903.R1ENY8"/>
<dbReference type="Proteomes" id="UP000013827">
    <property type="component" value="Unassembled WGS sequence"/>
</dbReference>
<dbReference type="Gene3D" id="1.20.930.10">
    <property type="entry name" value="Conserved domain common to transcription factors TFIIS, elongin A, CRSP70"/>
    <property type="match status" value="1"/>
</dbReference>
<dbReference type="eggNOG" id="KOG1793">
    <property type="taxonomic scope" value="Eukaryota"/>
</dbReference>
<dbReference type="PANTHER" id="PTHR46010:SF1">
    <property type="entry name" value="PROTEIN IWS1 HOMOLOG"/>
    <property type="match status" value="1"/>
</dbReference>
<feature type="compositionally biased region" description="Basic residues" evidence="1">
    <location>
        <begin position="301"/>
        <end position="314"/>
    </location>
</feature>
<dbReference type="EnsemblProtists" id="EOD22574">
    <property type="protein sequence ID" value="EOD22574"/>
    <property type="gene ID" value="EMIHUDRAFT_458126"/>
</dbReference>
<evidence type="ECO:0000313" key="2">
    <source>
        <dbReference type="EnsemblProtists" id="EOD22574"/>
    </source>
</evidence>
<feature type="region of interest" description="Disordered" evidence="1">
    <location>
        <begin position="238"/>
        <end position="314"/>
    </location>
</feature>